<dbReference type="RefSeq" id="WP_345430530.1">
    <property type="nucleotide sequence ID" value="NZ_BAABHK010000002.1"/>
</dbReference>
<keyword evidence="3" id="KW-1185">Reference proteome</keyword>
<protein>
    <submittedName>
        <fullName evidence="2">Uncharacterized protein</fullName>
    </submittedName>
</protein>
<gene>
    <name evidence="2" type="ORF">GCM10023196_021570</name>
</gene>
<sequence length="642" mass="63832">MSFMERSNWKDPNHPRRFRLFIPLAVALVLAAGTAVALTTKMGLTAFGGSPGCPSASGTVAASAAPSGRPPRTGPGRRRLRQKGAEEVKVGATPAASPTASPSGGAPTGTTPSGGAPSADPGTGAPSPAARAATPLAANASTMASDPAGTATPDAQPSAGTAQPGTAAPDAGTMPSASGSAGTAMPDPTASGAPGSAAPAHRTKASPTPSSCPTPTGTAGGGAPAADPNANCTLVVPANPLSARGLATPYRLTATNAAMGPCNEANVNQSAFVQATVIDPATGKLSVYSPLVIDQGTQPAAAPVTPTLPAGAVVGIWFGYNGDQLTLRGAGGSLQQGRCVNGLNGSVFGQFAYCNAPAFFRAANAAIKGGMLTVPALGTAKDGMPCMSTRDFALVDQDQSDNVQTTYLTTGNGRIAQNTAANKGRLAGAQTLSNPSDNALLDVFVDPALGCTPWTATDLANPGAVVTSLAMDELQAAAHQAAPSALVPLNNPMTMVNNQMSAAKTNLYRVGVDQAAEPAGQTPAAYCRMMSTVQSARLQKDMQMLAAQASPMPDAANSLFTFLGMRLQQSFGNLNCQNFGLTNPVAKLTMNGDVVTAVTFANQGGNGGNQGGNGGNGGNQGGNGGNQGGKGRPRHHGPSPQN</sequence>
<comment type="caution">
    <text evidence="2">The sequence shown here is derived from an EMBL/GenBank/DDBJ whole genome shotgun (WGS) entry which is preliminary data.</text>
</comment>
<feature type="compositionally biased region" description="Gly residues" evidence="1">
    <location>
        <begin position="604"/>
        <end position="630"/>
    </location>
</feature>
<feature type="region of interest" description="Disordered" evidence="1">
    <location>
        <begin position="604"/>
        <end position="642"/>
    </location>
</feature>
<feature type="region of interest" description="Disordered" evidence="1">
    <location>
        <begin position="54"/>
        <end position="225"/>
    </location>
</feature>
<proteinExistence type="predicted"/>
<dbReference type="EMBL" id="BAABHK010000002">
    <property type="protein sequence ID" value="GAA4623824.1"/>
    <property type="molecule type" value="Genomic_DNA"/>
</dbReference>
<evidence type="ECO:0000313" key="2">
    <source>
        <dbReference type="EMBL" id="GAA4623824.1"/>
    </source>
</evidence>
<feature type="compositionally biased region" description="Basic residues" evidence="1">
    <location>
        <begin position="631"/>
        <end position="642"/>
    </location>
</feature>
<name>A0ABP8U4M7_9ACTN</name>
<feature type="compositionally biased region" description="Polar residues" evidence="1">
    <location>
        <begin position="153"/>
        <end position="164"/>
    </location>
</feature>
<evidence type="ECO:0000256" key="1">
    <source>
        <dbReference type="SAM" id="MobiDB-lite"/>
    </source>
</evidence>
<reference evidence="3" key="1">
    <citation type="journal article" date="2019" name="Int. J. Syst. Evol. Microbiol.">
        <title>The Global Catalogue of Microorganisms (GCM) 10K type strain sequencing project: providing services to taxonomists for standard genome sequencing and annotation.</title>
        <authorList>
            <consortium name="The Broad Institute Genomics Platform"/>
            <consortium name="The Broad Institute Genome Sequencing Center for Infectious Disease"/>
            <person name="Wu L."/>
            <person name="Ma J."/>
        </authorList>
    </citation>
    <scope>NUCLEOTIDE SEQUENCE [LARGE SCALE GENOMIC DNA]</scope>
    <source>
        <strain evidence="3">JCM 17939</strain>
    </source>
</reference>
<feature type="compositionally biased region" description="Low complexity" evidence="1">
    <location>
        <begin position="190"/>
        <end position="217"/>
    </location>
</feature>
<accession>A0ABP8U4M7</accession>
<feature type="compositionally biased region" description="Low complexity" evidence="1">
    <location>
        <begin position="91"/>
        <end position="144"/>
    </location>
</feature>
<organism evidence="2 3">
    <name type="scientific">Actinoallomurus vinaceus</name>
    <dbReference type="NCBI Taxonomy" id="1080074"/>
    <lineage>
        <taxon>Bacteria</taxon>
        <taxon>Bacillati</taxon>
        <taxon>Actinomycetota</taxon>
        <taxon>Actinomycetes</taxon>
        <taxon>Streptosporangiales</taxon>
        <taxon>Thermomonosporaceae</taxon>
        <taxon>Actinoallomurus</taxon>
    </lineage>
</organism>
<evidence type="ECO:0000313" key="3">
    <source>
        <dbReference type="Proteomes" id="UP001501442"/>
    </source>
</evidence>
<dbReference type="Proteomes" id="UP001501442">
    <property type="component" value="Unassembled WGS sequence"/>
</dbReference>